<dbReference type="Proteomes" id="UP001386955">
    <property type="component" value="Unassembled WGS sequence"/>
</dbReference>
<sequence length="88" mass="10253">MHYEMELLPRLVKKQHYGGRDKEHEMLINVMGDTEVQYTFNCSIGLPFQFELNEMGTIDFVLALVSLSRVIIMASWAFIIAFQMRVIP</sequence>
<dbReference type="EMBL" id="JAYMYS010000002">
    <property type="protein sequence ID" value="KAK7406140.1"/>
    <property type="molecule type" value="Genomic_DNA"/>
</dbReference>
<keyword evidence="1" id="KW-0472">Membrane</keyword>
<keyword evidence="1" id="KW-0812">Transmembrane</keyword>
<accession>A0AAN9SUR9</accession>
<proteinExistence type="predicted"/>
<evidence type="ECO:0000256" key="1">
    <source>
        <dbReference type="SAM" id="Phobius"/>
    </source>
</evidence>
<dbReference type="AlphaFoldDB" id="A0AAN9SUR9"/>
<keyword evidence="3" id="KW-1185">Reference proteome</keyword>
<gene>
    <name evidence="2" type="ORF">VNO78_07759</name>
</gene>
<evidence type="ECO:0000313" key="3">
    <source>
        <dbReference type="Proteomes" id="UP001386955"/>
    </source>
</evidence>
<keyword evidence="1" id="KW-1133">Transmembrane helix</keyword>
<protein>
    <submittedName>
        <fullName evidence="2">Uncharacterized protein</fullName>
    </submittedName>
</protein>
<comment type="caution">
    <text evidence="2">The sequence shown here is derived from an EMBL/GenBank/DDBJ whole genome shotgun (WGS) entry which is preliminary data.</text>
</comment>
<organism evidence="2 3">
    <name type="scientific">Psophocarpus tetragonolobus</name>
    <name type="common">Winged bean</name>
    <name type="synonym">Dolichos tetragonolobus</name>
    <dbReference type="NCBI Taxonomy" id="3891"/>
    <lineage>
        <taxon>Eukaryota</taxon>
        <taxon>Viridiplantae</taxon>
        <taxon>Streptophyta</taxon>
        <taxon>Embryophyta</taxon>
        <taxon>Tracheophyta</taxon>
        <taxon>Spermatophyta</taxon>
        <taxon>Magnoliopsida</taxon>
        <taxon>eudicotyledons</taxon>
        <taxon>Gunneridae</taxon>
        <taxon>Pentapetalae</taxon>
        <taxon>rosids</taxon>
        <taxon>fabids</taxon>
        <taxon>Fabales</taxon>
        <taxon>Fabaceae</taxon>
        <taxon>Papilionoideae</taxon>
        <taxon>50 kb inversion clade</taxon>
        <taxon>NPAAA clade</taxon>
        <taxon>indigoferoid/millettioid clade</taxon>
        <taxon>Phaseoleae</taxon>
        <taxon>Psophocarpus</taxon>
    </lineage>
</organism>
<reference evidence="2 3" key="1">
    <citation type="submission" date="2024-01" db="EMBL/GenBank/DDBJ databases">
        <title>The genomes of 5 underutilized Papilionoideae crops provide insights into root nodulation and disease resistanc.</title>
        <authorList>
            <person name="Jiang F."/>
        </authorList>
    </citation>
    <scope>NUCLEOTIDE SEQUENCE [LARGE SCALE GENOMIC DNA]</scope>
    <source>
        <strain evidence="2">DUOXIRENSHENG_FW03</strain>
        <tissue evidence="2">Leaves</tissue>
    </source>
</reference>
<feature type="transmembrane region" description="Helical" evidence="1">
    <location>
        <begin position="60"/>
        <end position="82"/>
    </location>
</feature>
<evidence type="ECO:0000313" key="2">
    <source>
        <dbReference type="EMBL" id="KAK7406140.1"/>
    </source>
</evidence>
<name>A0AAN9SUR9_PSOTE</name>